<feature type="site" description="Could be important to modulate the pK values of the two catalytic cysteine residues" evidence="8">
    <location>
        <position position="213"/>
    </location>
</feature>
<dbReference type="Pfam" id="PF01678">
    <property type="entry name" value="DAP_epimerase"/>
    <property type="match status" value="2"/>
</dbReference>
<evidence type="ECO:0000256" key="3">
    <source>
        <dbReference type="ARBA" id="ARBA00013080"/>
    </source>
</evidence>
<dbReference type="GO" id="GO:0009089">
    <property type="term" value="P:lysine biosynthetic process via diaminopimelate"/>
    <property type="evidence" value="ECO:0007669"/>
    <property type="project" value="UniProtKB-UniRule"/>
</dbReference>
<dbReference type="PANTHER" id="PTHR31689:SF0">
    <property type="entry name" value="DIAMINOPIMELATE EPIMERASE"/>
    <property type="match status" value="1"/>
</dbReference>
<evidence type="ECO:0000313" key="11">
    <source>
        <dbReference type="Proteomes" id="UP000483362"/>
    </source>
</evidence>
<comment type="function">
    <text evidence="8">Catalyzes the stereoinversion of LL-2,6-diaminopimelate (L,L-DAP) to meso-diaminopimelate (meso-DAP), a precursor of L-lysine and an essential component of the bacterial peptidoglycan.</text>
</comment>
<feature type="active site" description="Proton donor" evidence="8">
    <location>
        <position position="86"/>
    </location>
</feature>
<dbReference type="GO" id="GO:0008837">
    <property type="term" value="F:diaminopimelate epimerase activity"/>
    <property type="evidence" value="ECO:0007669"/>
    <property type="project" value="UniProtKB-UniRule"/>
</dbReference>
<evidence type="ECO:0000313" key="10">
    <source>
        <dbReference type="EMBL" id="MSS16383.1"/>
    </source>
</evidence>
<keyword evidence="5 8" id="KW-0457">Lysine biosynthesis</keyword>
<keyword evidence="8" id="KW-0963">Cytoplasm</keyword>
<dbReference type="PROSITE" id="PS01326">
    <property type="entry name" value="DAP_EPIMERASE"/>
    <property type="match status" value="1"/>
</dbReference>
<comment type="pathway">
    <text evidence="1 8">Amino-acid biosynthesis; L-lysine biosynthesis via DAP pathway; DL-2,6-diaminopimelate from LL-2,6-diaminopimelate: step 1/1.</text>
</comment>
<gene>
    <name evidence="8" type="primary">dapF</name>
    <name evidence="10" type="ORF">FYJ29_01150</name>
</gene>
<dbReference type="HAMAP" id="MF_00197">
    <property type="entry name" value="DAP_epimerase"/>
    <property type="match status" value="1"/>
</dbReference>
<feature type="binding site" evidence="8">
    <location>
        <position position="77"/>
    </location>
    <ligand>
        <name>substrate</name>
    </ligand>
</feature>
<feature type="binding site" evidence="8">
    <location>
        <begin position="224"/>
        <end position="225"/>
    </location>
    <ligand>
        <name>substrate</name>
    </ligand>
</feature>
<dbReference type="GO" id="GO:0005829">
    <property type="term" value="C:cytosol"/>
    <property type="evidence" value="ECO:0007669"/>
    <property type="project" value="TreeGrafter"/>
</dbReference>
<evidence type="ECO:0000256" key="4">
    <source>
        <dbReference type="ARBA" id="ARBA00022605"/>
    </source>
</evidence>
<comment type="similarity">
    <text evidence="2 8">Belongs to the diaminopimelate epimerase family.</text>
</comment>
<evidence type="ECO:0000256" key="5">
    <source>
        <dbReference type="ARBA" id="ARBA00023154"/>
    </source>
</evidence>
<comment type="catalytic activity">
    <reaction evidence="7 8">
        <text>(2S,6S)-2,6-diaminopimelate = meso-2,6-diaminopimelate</text>
        <dbReference type="Rhea" id="RHEA:15393"/>
        <dbReference type="ChEBI" id="CHEBI:57609"/>
        <dbReference type="ChEBI" id="CHEBI:57791"/>
        <dbReference type="EC" id="5.1.1.7"/>
    </reaction>
</comment>
<dbReference type="InterPro" id="IPR018510">
    <property type="entry name" value="DAP_epimerase_AS"/>
</dbReference>
<evidence type="ECO:0000256" key="8">
    <source>
        <dbReference type="HAMAP-Rule" id="MF_00197"/>
    </source>
</evidence>
<comment type="subunit">
    <text evidence="8">Homodimer.</text>
</comment>
<comment type="caution">
    <text evidence="8">Lacks conserved residue(s) required for the propagation of feature annotation.</text>
</comment>
<feature type="binding site" evidence="8">
    <location>
        <begin position="87"/>
        <end position="88"/>
    </location>
    <ligand>
        <name>substrate</name>
    </ligand>
</feature>
<dbReference type="EC" id="5.1.1.7" evidence="3 8"/>
<name>A0A6L5XAW0_9BACT</name>
<evidence type="ECO:0000256" key="6">
    <source>
        <dbReference type="ARBA" id="ARBA00023235"/>
    </source>
</evidence>
<comment type="subcellular location">
    <subcellularLocation>
        <location evidence="8">Cytoplasm</location>
    </subcellularLocation>
</comment>
<feature type="active site" evidence="9">
    <location>
        <position position="86"/>
    </location>
</feature>
<keyword evidence="4 8" id="KW-0028">Amino-acid biosynthesis</keyword>
<dbReference type="SUPFAM" id="SSF54506">
    <property type="entry name" value="Diaminopimelate epimerase-like"/>
    <property type="match status" value="2"/>
</dbReference>
<comment type="caution">
    <text evidence="10">The sequence shown here is derived from an EMBL/GenBank/DDBJ whole genome shotgun (WGS) entry which is preliminary data.</text>
</comment>
<sequence>MPGSKIIIKLKNTTMMKLYKFHGAGNDFLIADARRDTVNLSQEEIVHLCDRHTGFGSDGLMVIGNSNDTAFKMKFYNPDGTSGMMCGNGGRCISAYAAMTSANDERHFVFEAPDGLHESWIEAGPETDALGDCTRVVRLKMSDVKEFKKYDDTSYFFNTGARHFVTAVDDVDHTNVYANGRAYRYFDTRFAPEGVNVDFVQVRDGVLHVRTYEKGVENETLACGTGIVATALAAYMMGVQPESVENGVVRYAVQARISLLHVEFEPEKKASGNITFNNIYLTGPATYVGEIEVDL</sequence>
<accession>A0A6L5XAW0</accession>
<organism evidence="10 11">
    <name type="scientific">Sodaliphilus pleomorphus</name>
    <dbReference type="NCBI Taxonomy" id="2606626"/>
    <lineage>
        <taxon>Bacteria</taxon>
        <taxon>Pseudomonadati</taxon>
        <taxon>Bacteroidota</taxon>
        <taxon>Bacteroidia</taxon>
        <taxon>Bacteroidales</taxon>
        <taxon>Muribaculaceae</taxon>
        <taxon>Sodaliphilus</taxon>
    </lineage>
</organism>
<feature type="active site" description="Proton acceptor" evidence="8">
    <location>
        <position position="223"/>
    </location>
</feature>
<dbReference type="Proteomes" id="UP000483362">
    <property type="component" value="Unassembled WGS sequence"/>
</dbReference>
<feature type="site" description="Could be important to modulate the pK values of the two catalytic cysteine residues" evidence="8">
    <location>
        <position position="163"/>
    </location>
</feature>
<dbReference type="Gene3D" id="3.10.310.10">
    <property type="entry name" value="Diaminopimelate Epimerase, Chain A, domain 1"/>
    <property type="match status" value="2"/>
</dbReference>
<protein>
    <recommendedName>
        <fullName evidence="3 8">Diaminopimelate epimerase</fullName>
        <shortName evidence="8">DAP epimerase</shortName>
        <ecNumber evidence="3 8">5.1.1.7</ecNumber>
    </recommendedName>
    <alternativeName>
        <fullName evidence="8">PLP-independent amino acid racemase</fullName>
    </alternativeName>
</protein>
<dbReference type="EMBL" id="VULT01000001">
    <property type="protein sequence ID" value="MSS16383.1"/>
    <property type="molecule type" value="Genomic_DNA"/>
</dbReference>
<evidence type="ECO:0000256" key="1">
    <source>
        <dbReference type="ARBA" id="ARBA00005196"/>
    </source>
</evidence>
<evidence type="ECO:0000256" key="2">
    <source>
        <dbReference type="ARBA" id="ARBA00010219"/>
    </source>
</evidence>
<dbReference type="UniPathway" id="UPA00034">
    <property type="reaction ID" value="UER00025"/>
</dbReference>
<keyword evidence="11" id="KW-1185">Reference proteome</keyword>
<keyword evidence="6 8" id="KW-0413">Isomerase</keyword>
<dbReference type="InterPro" id="IPR001653">
    <property type="entry name" value="DAP_epimerase_DapF"/>
</dbReference>
<reference evidence="10 11" key="1">
    <citation type="submission" date="2019-08" db="EMBL/GenBank/DDBJ databases">
        <title>In-depth cultivation of the pig gut microbiome towards novel bacterial diversity and tailored functional studies.</title>
        <authorList>
            <person name="Wylensek D."/>
            <person name="Hitch T.C.A."/>
            <person name="Clavel T."/>
        </authorList>
    </citation>
    <scope>NUCLEOTIDE SEQUENCE [LARGE SCALE GENOMIC DNA]</scope>
    <source>
        <strain evidence="10 11">Oil-RF-744-WCA-WT-10</strain>
    </source>
</reference>
<dbReference type="PANTHER" id="PTHR31689">
    <property type="entry name" value="DIAMINOPIMELATE EPIMERASE, CHLOROPLASTIC"/>
    <property type="match status" value="1"/>
</dbReference>
<proteinExistence type="inferred from homology"/>
<feature type="binding site" evidence="8">
    <location>
        <position position="26"/>
    </location>
    <ligand>
        <name>substrate</name>
    </ligand>
</feature>
<feature type="binding site" evidence="8">
    <location>
        <position position="196"/>
    </location>
    <ligand>
        <name>substrate</name>
    </ligand>
</feature>
<dbReference type="NCBIfam" id="TIGR00652">
    <property type="entry name" value="DapF"/>
    <property type="match status" value="1"/>
</dbReference>
<dbReference type="AlphaFoldDB" id="A0A6L5XAW0"/>
<evidence type="ECO:0000256" key="7">
    <source>
        <dbReference type="ARBA" id="ARBA00051712"/>
    </source>
</evidence>
<evidence type="ECO:0000256" key="9">
    <source>
        <dbReference type="PROSITE-ProRule" id="PRU10125"/>
    </source>
</evidence>